<proteinExistence type="predicted"/>
<accession>A0A1Q9QVN4</accession>
<sequence length="281" mass="31334">MAVHISPRTVTVKLNAKTFAFGLLLPITTSVLAQDGIWDSREDWQRVNVSSGRPVITPFKPGDDIFQPFDAFAERPRVFLTEDEVLVGKPERLTAPDADSLIVRQDNRSITFKVPSASADPRLTATAFYEEQKIAGIEVRPDQYSGFLLFRGNRPQPPLFSKGAACLAHQGVEYSKPVFVIDMARTVPADYVAQYLRDNARAGYGDAAPVAGVWMGNKWEKAPEEALDRTRYGAAVWYQGNIHDAQPIERVRVGEERACRVFNAIAVADITAYYATLKRER</sequence>
<evidence type="ECO:0000313" key="2">
    <source>
        <dbReference type="EMBL" id="OLS59221.1"/>
    </source>
</evidence>
<reference evidence="2 3" key="1">
    <citation type="submission" date="2016-10" db="EMBL/GenBank/DDBJ databases">
        <title>Genome Sequence of Pseudomonas putida GM4FR.</title>
        <authorList>
            <person name="Poehlein A."/>
            <person name="Wemheuer F."/>
            <person name="Hollensteiner J."/>
            <person name="Wemheuer B."/>
        </authorList>
    </citation>
    <scope>NUCLEOTIDE SEQUENCE [LARGE SCALE GENOMIC DNA]</scope>
    <source>
        <strain evidence="2 3">GM4FR</strain>
    </source>
</reference>
<keyword evidence="1" id="KW-0732">Signal</keyword>
<dbReference type="EMBL" id="MKZO01000073">
    <property type="protein sequence ID" value="OLS59221.1"/>
    <property type="molecule type" value="Genomic_DNA"/>
</dbReference>
<evidence type="ECO:0000313" key="3">
    <source>
        <dbReference type="Proteomes" id="UP000186736"/>
    </source>
</evidence>
<organism evidence="2 3">
    <name type="scientific">Pseudomonas putida</name>
    <name type="common">Arthrobacter siderocapsulatus</name>
    <dbReference type="NCBI Taxonomy" id="303"/>
    <lineage>
        <taxon>Bacteria</taxon>
        <taxon>Pseudomonadati</taxon>
        <taxon>Pseudomonadota</taxon>
        <taxon>Gammaproteobacteria</taxon>
        <taxon>Pseudomonadales</taxon>
        <taxon>Pseudomonadaceae</taxon>
        <taxon>Pseudomonas</taxon>
    </lineage>
</organism>
<gene>
    <name evidence="2" type="ORF">PSEMO_57300</name>
</gene>
<dbReference type="Proteomes" id="UP000186736">
    <property type="component" value="Unassembled WGS sequence"/>
</dbReference>
<feature type="chain" id="PRO_5010283321" evidence="1">
    <location>
        <begin position="34"/>
        <end position="281"/>
    </location>
</feature>
<evidence type="ECO:0000256" key="1">
    <source>
        <dbReference type="SAM" id="SignalP"/>
    </source>
</evidence>
<comment type="caution">
    <text evidence="2">The sequence shown here is derived from an EMBL/GenBank/DDBJ whole genome shotgun (WGS) entry which is preliminary data.</text>
</comment>
<dbReference type="AlphaFoldDB" id="A0A1Q9QVN4"/>
<feature type="signal peptide" evidence="1">
    <location>
        <begin position="1"/>
        <end position="33"/>
    </location>
</feature>
<name>A0A1Q9QVN4_PSEPU</name>
<protein>
    <submittedName>
        <fullName evidence="2">Uncharacterized protein</fullName>
    </submittedName>
</protein>